<comment type="subcellular location">
    <subcellularLocation>
        <location evidence="1">Nucleus</location>
    </subcellularLocation>
</comment>
<evidence type="ECO:0000256" key="7">
    <source>
        <dbReference type="SAM" id="MobiDB-lite"/>
    </source>
</evidence>
<dbReference type="FunFam" id="2.20.25.80:FF:000001">
    <property type="entry name" value="WRKY transcription factor 33"/>
    <property type="match status" value="1"/>
</dbReference>
<feature type="region of interest" description="Disordered" evidence="7">
    <location>
        <begin position="1"/>
        <end position="22"/>
    </location>
</feature>
<feature type="region of interest" description="Disordered" evidence="7">
    <location>
        <begin position="316"/>
        <end position="418"/>
    </location>
</feature>
<keyword evidence="3" id="KW-0805">Transcription regulation</keyword>
<keyword evidence="5" id="KW-0804">Transcription</keyword>
<feature type="domain" description="WRKY" evidence="8">
    <location>
        <begin position="471"/>
        <end position="536"/>
    </location>
</feature>
<evidence type="ECO:0000256" key="4">
    <source>
        <dbReference type="ARBA" id="ARBA00023125"/>
    </source>
</evidence>
<sequence>MTDKEGKGASRASAPPRPTIAVPPRATVDSFFSGVGLSPGPMTLVSSFFSEDYPDSGCRSFSQLLAGAMASPGARPSFVTDNSTENSLKEASFGDGAGDKGSLGLGFKQSRPLSLVVARSPVFMIPPGLSPFGLLNSPGFFSPLQSKIHLSHELKLRPSNPFVKCVCPPTSPQSPFPMSHQQALAQVTAQAALNQSHNTLFQGAYQQPPVAAPPAEALILDPSSTSNGDAKQQLPPVPSESKGPMMDSSEISNSDRKSYSSSVANEKPADDGYNWRKYGQKQVKGSEHPRSYYKCTHLNCPVKKKVERSLDGQITEIIYKGQHNHEPTQNNKRTKESTDQNGNSQVKHEAAQAQTGNLNGSNGTVPAQLVPSMDQETSQAAPAQLMGSSDGDSAEARHDEGQKDGDDDEPNPKRRQVENHRMQILVIDALSVFKYTLLKAYECRNTEIRTSEPASSHKTVMEPKIVVQTRSEVDLLDDGYRWRKYGQKVVKGNPYPRSYYKCTTAGCNVRKHVERASVDPKAVITTYEGKHNHDVPASRNSTNNAANNSASQPKPHKSVPAKHAPLNEIGQRPVALLQLKEEEIRRC</sequence>
<feature type="domain" description="WRKY" evidence="8">
    <location>
        <begin position="264"/>
        <end position="328"/>
    </location>
</feature>
<dbReference type="InterPro" id="IPR003657">
    <property type="entry name" value="WRKY_dom"/>
</dbReference>
<dbReference type="GO" id="GO:0043565">
    <property type="term" value="F:sequence-specific DNA binding"/>
    <property type="evidence" value="ECO:0007669"/>
    <property type="project" value="InterPro"/>
</dbReference>
<evidence type="ECO:0000256" key="1">
    <source>
        <dbReference type="ARBA" id="ARBA00004123"/>
    </source>
</evidence>
<dbReference type="GO" id="GO:0003700">
    <property type="term" value="F:DNA-binding transcription factor activity"/>
    <property type="evidence" value="ECO:0007669"/>
    <property type="project" value="InterPro"/>
</dbReference>
<name>A0AAN8UD94_9MAGN</name>
<dbReference type="InterPro" id="IPR036576">
    <property type="entry name" value="WRKY_dom_sf"/>
</dbReference>
<reference evidence="9 10" key="1">
    <citation type="submission" date="2023-12" db="EMBL/GenBank/DDBJ databases">
        <title>A high-quality genome assembly for Dillenia turbinata (Dilleniales).</title>
        <authorList>
            <person name="Chanderbali A."/>
        </authorList>
    </citation>
    <scope>NUCLEOTIDE SEQUENCE [LARGE SCALE GENOMIC DNA]</scope>
    <source>
        <strain evidence="9">LSX21</strain>
        <tissue evidence="9">Leaf</tissue>
    </source>
</reference>
<evidence type="ECO:0000256" key="3">
    <source>
        <dbReference type="ARBA" id="ARBA00023015"/>
    </source>
</evidence>
<dbReference type="SMART" id="SM00774">
    <property type="entry name" value="WRKY"/>
    <property type="match status" value="2"/>
</dbReference>
<dbReference type="SUPFAM" id="SSF118290">
    <property type="entry name" value="WRKY DNA-binding domain"/>
    <property type="match status" value="2"/>
</dbReference>
<evidence type="ECO:0000256" key="5">
    <source>
        <dbReference type="ARBA" id="ARBA00023163"/>
    </source>
</evidence>
<dbReference type="AlphaFoldDB" id="A0AAN8UD94"/>
<feature type="compositionally biased region" description="Low complexity" evidence="7">
    <location>
        <begin position="537"/>
        <end position="551"/>
    </location>
</feature>
<keyword evidence="6" id="KW-0539">Nucleus</keyword>
<protein>
    <submittedName>
        <fullName evidence="9">WRKY domain</fullName>
    </submittedName>
</protein>
<gene>
    <name evidence="9" type="ORF">RJ641_022901</name>
</gene>
<dbReference type="EMBL" id="JBAMMX010000027">
    <property type="protein sequence ID" value="KAK6913300.1"/>
    <property type="molecule type" value="Genomic_DNA"/>
</dbReference>
<dbReference type="InterPro" id="IPR044810">
    <property type="entry name" value="WRKY_plant"/>
</dbReference>
<dbReference type="FunFam" id="2.20.25.80:FF:000006">
    <property type="entry name" value="WRKY transcription factor"/>
    <property type="match status" value="1"/>
</dbReference>
<dbReference type="PANTHER" id="PTHR31221:SF130">
    <property type="entry name" value="WRKY TRANSCRIPTION FACTOR 3-RELATED"/>
    <property type="match status" value="1"/>
</dbReference>
<organism evidence="9 10">
    <name type="scientific">Dillenia turbinata</name>
    <dbReference type="NCBI Taxonomy" id="194707"/>
    <lineage>
        <taxon>Eukaryota</taxon>
        <taxon>Viridiplantae</taxon>
        <taxon>Streptophyta</taxon>
        <taxon>Embryophyta</taxon>
        <taxon>Tracheophyta</taxon>
        <taxon>Spermatophyta</taxon>
        <taxon>Magnoliopsida</taxon>
        <taxon>eudicotyledons</taxon>
        <taxon>Gunneridae</taxon>
        <taxon>Pentapetalae</taxon>
        <taxon>Dilleniales</taxon>
        <taxon>Dilleniaceae</taxon>
        <taxon>Dillenia</taxon>
    </lineage>
</organism>
<dbReference type="GO" id="GO:0005634">
    <property type="term" value="C:nucleus"/>
    <property type="evidence" value="ECO:0007669"/>
    <property type="project" value="UniProtKB-SubCell"/>
</dbReference>
<dbReference type="Proteomes" id="UP001370490">
    <property type="component" value="Unassembled WGS sequence"/>
</dbReference>
<evidence type="ECO:0000313" key="9">
    <source>
        <dbReference type="EMBL" id="KAK6913300.1"/>
    </source>
</evidence>
<accession>A0AAN8UD94</accession>
<evidence type="ECO:0000259" key="8">
    <source>
        <dbReference type="PROSITE" id="PS50811"/>
    </source>
</evidence>
<feature type="region of interest" description="Disordered" evidence="7">
    <location>
        <begin position="529"/>
        <end position="570"/>
    </location>
</feature>
<feature type="compositionally biased region" description="Polar residues" evidence="7">
    <location>
        <begin position="374"/>
        <end position="391"/>
    </location>
</feature>
<feature type="compositionally biased region" description="Polar residues" evidence="7">
    <location>
        <begin position="352"/>
        <end position="365"/>
    </location>
</feature>
<feature type="region of interest" description="Disordered" evidence="7">
    <location>
        <begin position="219"/>
        <end position="292"/>
    </location>
</feature>
<keyword evidence="2" id="KW-0677">Repeat</keyword>
<proteinExistence type="predicted"/>
<dbReference type="Pfam" id="PF03106">
    <property type="entry name" value="WRKY"/>
    <property type="match status" value="2"/>
</dbReference>
<keyword evidence="10" id="KW-1185">Reference proteome</keyword>
<dbReference type="PANTHER" id="PTHR31221">
    <property type="entry name" value="WRKY TRANSCRIPTION FACTOR PROTEIN 1-RELATED"/>
    <property type="match status" value="1"/>
</dbReference>
<feature type="compositionally biased region" description="Basic and acidic residues" evidence="7">
    <location>
        <begin position="394"/>
        <end position="418"/>
    </location>
</feature>
<evidence type="ECO:0000256" key="6">
    <source>
        <dbReference type="ARBA" id="ARBA00023242"/>
    </source>
</evidence>
<evidence type="ECO:0000313" key="10">
    <source>
        <dbReference type="Proteomes" id="UP001370490"/>
    </source>
</evidence>
<comment type="caution">
    <text evidence="9">The sequence shown here is derived from an EMBL/GenBank/DDBJ whole genome shotgun (WGS) entry which is preliminary data.</text>
</comment>
<dbReference type="Gene3D" id="2.20.25.80">
    <property type="entry name" value="WRKY domain"/>
    <property type="match status" value="2"/>
</dbReference>
<dbReference type="PROSITE" id="PS50811">
    <property type="entry name" value="WRKY"/>
    <property type="match status" value="2"/>
</dbReference>
<evidence type="ECO:0000256" key="2">
    <source>
        <dbReference type="ARBA" id="ARBA00022737"/>
    </source>
</evidence>
<keyword evidence="4" id="KW-0238">DNA-binding</keyword>